<protein>
    <submittedName>
        <fullName evidence="1">Uncharacterized protein</fullName>
    </submittedName>
</protein>
<keyword evidence="2" id="KW-1185">Reference proteome</keyword>
<name>A0A6G9RW68_9CAUD</name>
<organism evidence="1 2">
    <name type="scientific">Halorubrum virus Serpecor1</name>
    <dbReference type="NCBI Taxonomy" id="2721757"/>
    <lineage>
        <taxon>Viruses</taxon>
        <taxon>Duplodnaviria</taxon>
        <taxon>Heunggongvirae</taxon>
        <taxon>Uroviricota</taxon>
        <taxon>Caudoviricetes</taxon>
        <taxon>Thumleimavirales</taxon>
        <taxon>Hafunaviridae</taxon>
        <taxon>Haloferacalesvirus</taxon>
        <taxon>Haloferacalesvirus serpentinense</taxon>
        <taxon>Haloferacalesvirus Serpecor1</taxon>
    </lineage>
</organism>
<proteinExistence type="predicted"/>
<gene>
    <name evidence="1" type="ORF">HrrSp1_325</name>
</gene>
<sequence length="56" mass="6324">MSVGLPQETKDILMDILRRAAGEDRAVIEFKTRDGELHAMDITEHVEVLEDEQGTN</sequence>
<accession>A0A6G9RW68</accession>
<evidence type="ECO:0000313" key="2">
    <source>
        <dbReference type="Proteomes" id="UP000501054"/>
    </source>
</evidence>
<dbReference type="Proteomes" id="UP000501054">
    <property type="component" value="Segment"/>
</dbReference>
<evidence type="ECO:0000313" key="1">
    <source>
        <dbReference type="EMBL" id="QIR31229.1"/>
    </source>
</evidence>
<reference evidence="1 2" key="1">
    <citation type="journal article" date="2020" name="Genes (Basel)">
        <title>Comparative Genomics of Two New HF1-like Haloviruses.</title>
        <authorList>
            <person name="Dyall-Smith M."/>
            <person name="Tang S.L."/>
            <person name="Russ B."/>
            <person name="Chiang P.W."/>
            <person name="Pfeiffer F."/>
        </authorList>
    </citation>
    <scope>NUCLEOTIDE SEQUENCE [LARGE SCALE GENOMIC DNA]</scope>
</reference>
<dbReference type="EMBL" id="MN901521">
    <property type="protein sequence ID" value="QIR31229.1"/>
    <property type="molecule type" value="Genomic_DNA"/>
</dbReference>